<proteinExistence type="predicted"/>
<dbReference type="KEGG" id="ebm:SG0102_20160"/>
<gene>
    <name evidence="2" type="ORF">SG0102_20160</name>
</gene>
<dbReference type="OrthoDB" id="9892079at2"/>
<protein>
    <recommendedName>
        <fullName evidence="4">DUF5626 domain-containing protein</fullName>
    </recommendedName>
</protein>
<evidence type="ECO:0000256" key="1">
    <source>
        <dbReference type="SAM" id="SignalP"/>
    </source>
</evidence>
<dbReference type="RefSeq" id="WP_125119846.1">
    <property type="nucleotide sequence ID" value="NZ_AP019309.1"/>
</dbReference>
<sequence>MFKKVTVILLCSTLLLCLSITKSSAKENSVLLKAYNNNLSNISSIDLHPEYCQVVYDSRYDQNPKIPRRARPTSYSYFKTYRANIICKGTSYPVNSYALNASIDFYVNVYFKLDKSNKSHCNGYDKPVITSCSGSYGATGYSHPSVSVSSYTDTYMNFKGKCILTVAGIDYTMSGTKKMSL</sequence>
<dbReference type="InParanoid" id="A0A3G9J965"/>
<name>A0A3G9J965_9FIRM</name>
<feature type="chain" id="PRO_5018122743" description="DUF5626 domain-containing protein" evidence="1">
    <location>
        <begin position="26"/>
        <end position="181"/>
    </location>
</feature>
<reference evidence="2 3" key="1">
    <citation type="submission" date="2018-11" db="EMBL/GenBank/DDBJ databases">
        <title>Novel Erysipelotrichaceae bacterium isolated from small intestine of a swine.</title>
        <authorList>
            <person name="Kim J.S."/>
            <person name="Choe H."/>
            <person name="Lee Y.R."/>
            <person name="Kim K.M."/>
            <person name="Park D.S."/>
        </authorList>
    </citation>
    <scope>NUCLEOTIDE SEQUENCE [LARGE SCALE GENOMIC DNA]</scope>
    <source>
        <strain evidence="2 3">SG0102</strain>
    </source>
</reference>
<accession>A0A3G9J965</accession>
<organism evidence="2 3">
    <name type="scientific">Intestinibaculum porci</name>
    <dbReference type="NCBI Taxonomy" id="2487118"/>
    <lineage>
        <taxon>Bacteria</taxon>
        <taxon>Bacillati</taxon>
        <taxon>Bacillota</taxon>
        <taxon>Erysipelotrichia</taxon>
        <taxon>Erysipelotrichales</taxon>
        <taxon>Erysipelotrichaceae</taxon>
        <taxon>Intestinibaculum</taxon>
    </lineage>
</organism>
<evidence type="ECO:0000313" key="2">
    <source>
        <dbReference type="EMBL" id="BBH27082.1"/>
    </source>
</evidence>
<keyword evidence="3" id="KW-1185">Reference proteome</keyword>
<evidence type="ECO:0008006" key="4">
    <source>
        <dbReference type="Google" id="ProtNLM"/>
    </source>
</evidence>
<dbReference type="AlphaFoldDB" id="A0A3G9J965"/>
<dbReference type="Proteomes" id="UP000268059">
    <property type="component" value="Chromosome"/>
</dbReference>
<feature type="signal peptide" evidence="1">
    <location>
        <begin position="1"/>
        <end position="25"/>
    </location>
</feature>
<evidence type="ECO:0000313" key="3">
    <source>
        <dbReference type="Proteomes" id="UP000268059"/>
    </source>
</evidence>
<dbReference type="EMBL" id="AP019309">
    <property type="protein sequence ID" value="BBH27082.1"/>
    <property type="molecule type" value="Genomic_DNA"/>
</dbReference>
<keyword evidence="1" id="KW-0732">Signal</keyword>